<dbReference type="EMBL" id="JBHLTR010000031">
    <property type="protein sequence ID" value="MFC0560630.1"/>
    <property type="molecule type" value="Genomic_DNA"/>
</dbReference>
<dbReference type="PROSITE" id="PS51742">
    <property type="entry name" value="PPC"/>
    <property type="match status" value="1"/>
</dbReference>
<evidence type="ECO:0000313" key="3">
    <source>
        <dbReference type="Proteomes" id="UP001589833"/>
    </source>
</evidence>
<protein>
    <submittedName>
        <fullName evidence="2">PPC domain-containing DNA-binding protein</fullName>
    </submittedName>
</protein>
<dbReference type="PANTHER" id="PTHR34988">
    <property type="entry name" value="PROTEIN, PUTATIVE-RELATED"/>
    <property type="match status" value="1"/>
</dbReference>
<dbReference type="InterPro" id="IPR005175">
    <property type="entry name" value="PPC_dom"/>
</dbReference>
<keyword evidence="2" id="KW-0238">DNA-binding</keyword>
<organism evidence="2 3">
    <name type="scientific">Halalkalibacter alkalisediminis</name>
    <dbReference type="NCBI Taxonomy" id="935616"/>
    <lineage>
        <taxon>Bacteria</taxon>
        <taxon>Bacillati</taxon>
        <taxon>Bacillota</taxon>
        <taxon>Bacilli</taxon>
        <taxon>Bacillales</taxon>
        <taxon>Bacillaceae</taxon>
        <taxon>Halalkalibacter</taxon>
    </lineage>
</organism>
<accession>A0ABV6NIN3</accession>
<evidence type="ECO:0000313" key="2">
    <source>
        <dbReference type="EMBL" id="MFC0560630.1"/>
    </source>
</evidence>
<comment type="caution">
    <text evidence="2">The sequence shown here is derived from an EMBL/GenBank/DDBJ whole genome shotgun (WGS) entry which is preliminary data.</text>
</comment>
<keyword evidence="3" id="KW-1185">Reference proteome</keyword>
<proteinExistence type="predicted"/>
<sequence length="155" mass="17181">MARTNHSYSTEVGKVIFGSLTAGTDLIEGILAECKKQQIHSGMVTCIGSLKEVGYVLFKTENNYPTGYGNQIMIKNPVELMNCTGFICEDENGQLDLHLHGLVTEEDGKISGGHFLKGLNPTLITIEFTIICGNEIKAMREYDEELTFKVINFNK</sequence>
<feature type="domain" description="PPC" evidence="1">
    <location>
        <begin position="10"/>
        <end position="154"/>
    </location>
</feature>
<reference evidence="2 3" key="1">
    <citation type="submission" date="2024-09" db="EMBL/GenBank/DDBJ databases">
        <authorList>
            <person name="Sun Q."/>
            <person name="Mori K."/>
        </authorList>
    </citation>
    <scope>NUCLEOTIDE SEQUENCE [LARGE SCALE GENOMIC DNA]</scope>
    <source>
        <strain evidence="2 3">NCAIM B.02301</strain>
    </source>
</reference>
<dbReference type="Proteomes" id="UP001589833">
    <property type="component" value="Unassembled WGS sequence"/>
</dbReference>
<dbReference type="SUPFAM" id="SSF117856">
    <property type="entry name" value="AF0104/ALDC/Ptd012-like"/>
    <property type="match status" value="1"/>
</dbReference>
<dbReference type="GO" id="GO:0003677">
    <property type="term" value="F:DNA binding"/>
    <property type="evidence" value="ECO:0007669"/>
    <property type="project" value="UniProtKB-KW"/>
</dbReference>
<evidence type="ECO:0000259" key="1">
    <source>
        <dbReference type="PROSITE" id="PS51742"/>
    </source>
</evidence>
<dbReference type="RefSeq" id="WP_273844128.1">
    <property type="nucleotide sequence ID" value="NZ_JAQQWT010000008.1"/>
</dbReference>
<dbReference type="CDD" id="cd11378">
    <property type="entry name" value="DUF296"/>
    <property type="match status" value="1"/>
</dbReference>
<dbReference type="PANTHER" id="PTHR34988:SF1">
    <property type="entry name" value="DNA-BINDING PROTEIN"/>
    <property type="match status" value="1"/>
</dbReference>
<dbReference type="Gene3D" id="3.30.1330.80">
    <property type="entry name" value="Hypothetical protein, similar to alpha- acetolactate decarboxylase, domain 2"/>
    <property type="match status" value="1"/>
</dbReference>
<dbReference type="Pfam" id="PF03479">
    <property type="entry name" value="PCC"/>
    <property type="match status" value="1"/>
</dbReference>
<name>A0ABV6NIN3_9BACI</name>
<gene>
    <name evidence="2" type="ORF">ACFFH4_16705</name>
</gene>